<evidence type="ECO:0000313" key="1">
    <source>
        <dbReference type="EMBL" id="KAL0907431.1"/>
    </source>
</evidence>
<keyword evidence="2" id="KW-1185">Reference proteome</keyword>
<protein>
    <submittedName>
        <fullName evidence="1">Uncharacterized protein</fullName>
    </submittedName>
</protein>
<gene>
    <name evidence="1" type="ORF">M5K25_021843</name>
</gene>
<comment type="caution">
    <text evidence="1">The sequence shown here is derived from an EMBL/GenBank/DDBJ whole genome shotgun (WGS) entry which is preliminary data.</text>
</comment>
<sequence>MEVEQEDEAEDGGEEDFCPRWENYIHWARASRKFAVLKLRRWIVNFPAKPLYIYKKIHTTNFQE</sequence>
<accession>A0ABD0UAS6</accession>
<name>A0ABD0UAS6_DENTH</name>
<dbReference type="Proteomes" id="UP001552299">
    <property type="component" value="Unassembled WGS sequence"/>
</dbReference>
<evidence type="ECO:0000313" key="2">
    <source>
        <dbReference type="Proteomes" id="UP001552299"/>
    </source>
</evidence>
<dbReference type="AlphaFoldDB" id="A0ABD0UAS6"/>
<organism evidence="1 2">
    <name type="scientific">Dendrobium thyrsiflorum</name>
    <name type="common">Pinecone-like raceme dendrobium</name>
    <name type="synonym">Orchid</name>
    <dbReference type="NCBI Taxonomy" id="117978"/>
    <lineage>
        <taxon>Eukaryota</taxon>
        <taxon>Viridiplantae</taxon>
        <taxon>Streptophyta</taxon>
        <taxon>Embryophyta</taxon>
        <taxon>Tracheophyta</taxon>
        <taxon>Spermatophyta</taxon>
        <taxon>Magnoliopsida</taxon>
        <taxon>Liliopsida</taxon>
        <taxon>Asparagales</taxon>
        <taxon>Orchidaceae</taxon>
        <taxon>Epidendroideae</taxon>
        <taxon>Malaxideae</taxon>
        <taxon>Dendrobiinae</taxon>
        <taxon>Dendrobium</taxon>
    </lineage>
</organism>
<proteinExistence type="predicted"/>
<dbReference type="EMBL" id="JANQDX010000017">
    <property type="protein sequence ID" value="KAL0907431.1"/>
    <property type="molecule type" value="Genomic_DNA"/>
</dbReference>
<reference evidence="1 2" key="1">
    <citation type="journal article" date="2024" name="Plant Biotechnol. J.">
        <title>Dendrobium thyrsiflorum genome and its molecular insights into genes involved in important horticultural traits.</title>
        <authorList>
            <person name="Chen B."/>
            <person name="Wang J.Y."/>
            <person name="Zheng P.J."/>
            <person name="Li K.L."/>
            <person name="Liang Y.M."/>
            <person name="Chen X.F."/>
            <person name="Zhang C."/>
            <person name="Zhao X."/>
            <person name="He X."/>
            <person name="Zhang G.Q."/>
            <person name="Liu Z.J."/>
            <person name="Xu Q."/>
        </authorList>
    </citation>
    <scope>NUCLEOTIDE SEQUENCE [LARGE SCALE GENOMIC DNA]</scope>
    <source>
        <strain evidence="1">GZMU011</strain>
    </source>
</reference>